<name>A0ACB0ZFM4_MELEN</name>
<keyword evidence="2" id="KW-1185">Reference proteome</keyword>
<evidence type="ECO:0000313" key="1">
    <source>
        <dbReference type="EMBL" id="CAK5077854.1"/>
    </source>
</evidence>
<proteinExistence type="predicted"/>
<organism evidence="1 2">
    <name type="scientific">Meloidogyne enterolobii</name>
    <name type="common">Root-knot nematode worm</name>
    <name type="synonym">Meloidogyne mayaguensis</name>
    <dbReference type="NCBI Taxonomy" id="390850"/>
    <lineage>
        <taxon>Eukaryota</taxon>
        <taxon>Metazoa</taxon>
        <taxon>Ecdysozoa</taxon>
        <taxon>Nematoda</taxon>
        <taxon>Chromadorea</taxon>
        <taxon>Rhabditida</taxon>
        <taxon>Tylenchina</taxon>
        <taxon>Tylenchomorpha</taxon>
        <taxon>Tylenchoidea</taxon>
        <taxon>Meloidogynidae</taxon>
        <taxon>Meloidogyninae</taxon>
        <taxon>Meloidogyne</taxon>
    </lineage>
</organism>
<comment type="caution">
    <text evidence="1">The sequence shown here is derived from an EMBL/GenBank/DDBJ whole genome shotgun (WGS) entry which is preliminary data.</text>
</comment>
<dbReference type="EMBL" id="CAVMJV010000033">
    <property type="protein sequence ID" value="CAK5077854.1"/>
    <property type="molecule type" value="Genomic_DNA"/>
</dbReference>
<protein>
    <submittedName>
        <fullName evidence="1">Uncharacterized protein</fullName>
    </submittedName>
</protein>
<sequence>MMVFHPLSNKFFWKYEHNSNFNLVDGGSVLVLEDGYDNLKKDAVVNIEDILEALGLLNVEYIRDGQVNVVKKYKNIPGVGKGVMNIENIVGAIADWEIGNSNSGVTNWLIQEKPSNNPIFEPLFDGHVMVMFFNGEQEKFRRELFSN</sequence>
<reference evidence="1" key="1">
    <citation type="submission" date="2023-11" db="EMBL/GenBank/DDBJ databases">
        <authorList>
            <person name="Poullet M."/>
        </authorList>
    </citation>
    <scope>NUCLEOTIDE SEQUENCE</scope>
    <source>
        <strain evidence="1">E1834</strain>
    </source>
</reference>
<accession>A0ACB0ZFM4</accession>
<gene>
    <name evidence="1" type="ORF">MENTE1834_LOCUS24813</name>
</gene>
<dbReference type="Proteomes" id="UP001497535">
    <property type="component" value="Unassembled WGS sequence"/>
</dbReference>
<evidence type="ECO:0000313" key="2">
    <source>
        <dbReference type="Proteomes" id="UP001497535"/>
    </source>
</evidence>